<evidence type="ECO:0000313" key="9">
    <source>
        <dbReference type="EMBL" id="ACI66850.1"/>
    </source>
</evidence>
<keyword evidence="6 7" id="KW-0472">Membrane</keyword>
<gene>
    <name evidence="9" type="primary">DERL1</name>
</gene>
<organism evidence="9">
    <name type="scientific">Salmo salar</name>
    <name type="common">Atlantic salmon</name>
    <dbReference type="NCBI Taxonomy" id="8030"/>
    <lineage>
        <taxon>Eukaryota</taxon>
        <taxon>Metazoa</taxon>
        <taxon>Chordata</taxon>
        <taxon>Craniata</taxon>
        <taxon>Vertebrata</taxon>
        <taxon>Euteleostomi</taxon>
        <taxon>Actinopterygii</taxon>
        <taxon>Neopterygii</taxon>
        <taxon>Teleostei</taxon>
        <taxon>Protacanthopterygii</taxon>
        <taxon>Salmoniformes</taxon>
        <taxon>Salmonidae</taxon>
        <taxon>Salmoninae</taxon>
        <taxon>Salmo</taxon>
    </lineage>
</organism>
<evidence type="ECO:0000256" key="4">
    <source>
        <dbReference type="ARBA" id="ARBA00022824"/>
    </source>
</evidence>
<keyword evidence="3 7" id="KW-0812">Transmembrane</keyword>
<dbReference type="SUPFAM" id="SSF144091">
    <property type="entry name" value="Rhomboid-like"/>
    <property type="match status" value="1"/>
</dbReference>
<reference evidence="9" key="2">
    <citation type="journal article" date="2010" name="BMC Genomics">
        <title>Salmo salar and Esox lucius full-length cDNA sequences reveal changes in evolutionary pressures on a post-tetraploidization genome.</title>
        <authorList>
            <person name="Leong J.S."/>
            <person name="Jantzen S.G."/>
            <person name="von Schalburg K.R."/>
            <person name="Cooper G.A."/>
            <person name="Messmer A.M."/>
            <person name="Liao N.Y."/>
            <person name="Munro S."/>
            <person name="Moore R."/>
            <person name="Holt R.A."/>
            <person name="Jones S.J."/>
            <person name="Davidson W.S."/>
            <person name="Koop B.F."/>
        </authorList>
    </citation>
    <scope>NUCLEOTIDE SEQUENCE</scope>
    <source>
        <tissue evidence="9">Thymus</tissue>
    </source>
</reference>
<feature type="transmembrane region" description="Helical" evidence="7">
    <location>
        <begin position="107"/>
        <end position="132"/>
    </location>
</feature>
<dbReference type="InterPro" id="IPR035952">
    <property type="entry name" value="Rhomboid-like_sf"/>
</dbReference>
<feature type="transmembrane region" description="Helical" evidence="7">
    <location>
        <begin position="174"/>
        <end position="198"/>
    </location>
</feature>
<evidence type="ECO:0000256" key="1">
    <source>
        <dbReference type="ARBA" id="ARBA00004477"/>
    </source>
</evidence>
<keyword evidence="5 7" id="KW-1133">Transmembrane helix</keyword>
<feature type="compositionally biased region" description="Polar residues" evidence="8">
    <location>
        <begin position="231"/>
        <end position="247"/>
    </location>
</feature>
<dbReference type="AlphaFoldDB" id="B5X7N0"/>
<feature type="transmembrane region" description="Helical" evidence="7">
    <location>
        <begin position="25"/>
        <end position="47"/>
    </location>
</feature>
<reference evidence="9" key="1">
    <citation type="submission" date="2008-10" db="EMBL/GenBank/DDBJ databases">
        <authorList>
            <consortium name="cGRASP (B.F. Koop &amp; W.S. Davidson)"/>
            <person name="Leong J."/>
            <person name="von Schalburg K."/>
            <person name="Cooper G."/>
            <person name="Moore R."/>
            <person name="Holt R."/>
            <person name="Davidson W.S."/>
            <person name="Koop B.F."/>
        </authorList>
    </citation>
    <scope>NUCLEOTIDE SEQUENCE</scope>
    <source>
        <tissue evidence="9">Thymus</tissue>
    </source>
</reference>
<comment type="subcellular location">
    <subcellularLocation>
        <location evidence="1 7">Endoplasmic reticulum membrane</location>
        <topology evidence="1 7">Multi-pass membrane protein</topology>
    </subcellularLocation>
</comment>
<evidence type="ECO:0000256" key="8">
    <source>
        <dbReference type="SAM" id="MobiDB-lite"/>
    </source>
</evidence>
<proteinExistence type="evidence at transcript level"/>
<keyword evidence="4 7" id="KW-0256">Endoplasmic reticulum</keyword>
<sequence>MSAPNTNGQSAIESFLYSMPRLTKYWFTLSLVFTLVGRFNPSFYAYFELTYESAVKNFEVWRFFTSALTFPLNSQGKGYTFLITMYLLYNMSSSLQKGDYSEREGDYFYLLLICSALLWVVALFIIPIGFVWESLVMSILYIWAQLNADTEVSFLFGIRIKAMYLPYVIFGLEFILFFGGLMTLIGIVVGHIYFFLAYKYPIEFGGRDFIVTPEFIKRFLPNVVEKGPNRTAINPRQTADSSTNTRGHSWGRGTRLDD</sequence>
<feature type="region of interest" description="Disordered" evidence="8">
    <location>
        <begin position="228"/>
        <end position="258"/>
    </location>
</feature>
<feature type="transmembrane region" description="Helical" evidence="7">
    <location>
        <begin position="78"/>
        <end position="95"/>
    </location>
</feature>
<dbReference type="EMBL" id="BT047049">
    <property type="protein sequence ID" value="ACI66850.1"/>
    <property type="molecule type" value="mRNA"/>
</dbReference>
<dbReference type="InterPro" id="IPR007599">
    <property type="entry name" value="DER1"/>
</dbReference>
<reference evidence="9" key="3">
    <citation type="submission" date="2010-08" db="EMBL/GenBank/DDBJ databases">
        <authorList>
            <consortium name="cGRASP (B.F. Koop &amp; W.S. Davidson)"/>
        </authorList>
    </citation>
    <scope>NUCLEOTIDE SEQUENCE</scope>
    <source>
        <tissue evidence="9">Thymus</tissue>
    </source>
</reference>
<evidence type="ECO:0000256" key="6">
    <source>
        <dbReference type="ARBA" id="ARBA00023136"/>
    </source>
</evidence>
<dbReference type="GO" id="GO:0005789">
    <property type="term" value="C:endoplasmic reticulum membrane"/>
    <property type="evidence" value="ECO:0007669"/>
    <property type="project" value="UniProtKB-SubCell"/>
</dbReference>
<accession>B5X7N0</accession>
<dbReference type="Pfam" id="PF04511">
    <property type="entry name" value="DER1"/>
    <property type="match status" value="1"/>
</dbReference>
<dbReference type="GO" id="GO:0033554">
    <property type="term" value="P:cellular response to stress"/>
    <property type="evidence" value="ECO:0007669"/>
    <property type="project" value="UniProtKB-ARBA"/>
</dbReference>
<evidence type="ECO:0000256" key="2">
    <source>
        <dbReference type="ARBA" id="ARBA00008917"/>
    </source>
</evidence>
<protein>
    <recommendedName>
        <fullName evidence="7">Derlin</fullName>
    </recommendedName>
</protein>
<evidence type="ECO:0000256" key="7">
    <source>
        <dbReference type="RuleBase" id="RU363059"/>
    </source>
</evidence>
<name>B5X7N0_SALSA</name>
<evidence type="ECO:0000256" key="5">
    <source>
        <dbReference type="ARBA" id="ARBA00022989"/>
    </source>
</evidence>
<comment type="function">
    <text evidence="7">Functional component of endoplasmic reticulum-associated degradation (ERAD) for misfolded lumenal proteins. May act by forming a channel that allows the retrotranslocation of misfolded proteins into the cytosol where they are ubiquitinated and degraded by the proteasome.</text>
</comment>
<dbReference type="PANTHER" id="PTHR11009">
    <property type="entry name" value="DER1-LIKE PROTEIN, DERLIN"/>
    <property type="match status" value="1"/>
</dbReference>
<comment type="similarity">
    <text evidence="2 7">Belongs to the derlin family.</text>
</comment>
<evidence type="ECO:0000256" key="3">
    <source>
        <dbReference type="ARBA" id="ARBA00022692"/>
    </source>
</evidence>
<dbReference type="GO" id="GO:0010498">
    <property type="term" value="P:proteasomal protein catabolic process"/>
    <property type="evidence" value="ECO:0007669"/>
    <property type="project" value="UniProtKB-ARBA"/>
</dbReference>